<organism evidence="1">
    <name type="scientific">mine drainage metagenome</name>
    <dbReference type="NCBI Taxonomy" id="410659"/>
    <lineage>
        <taxon>unclassified sequences</taxon>
        <taxon>metagenomes</taxon>
        <taxon>ecological metagenomes</taxon>
    </lineage>
</organism>
<comment type="caution">
    <text evidence="1">The sequence shown here is derived from an EMBL/GenBank/DDBJ whole genome shotgun (WGS) entry which is preliminary data.</text>
</comment>
<dbReference type="InterPro" id="IPR023393">
    <property type="entry name" value="START-like_dom_sf"/>
</dbReference>
<gene>
    <name evidence="1" type="ORF">B1B_09544</name>
</gene>
<dbReference type="EMBL" id="AUZY01006333">
    <property type="protein sequence ID" value="EQD54713.1"/>
    <property type="molecule type" value="Genomic_DNA"/>
</dbReference>
<dbReference type="SUPFAM" id="SSF55961">
    <property type="entry name" value="Bet v1-like"/>
    <property type="match status" value="1"/>
</dbReference>
<reference evidence="1" key="1">
    <citation type="submission" date="2013-08" db="EMBL/GenBank/DDBJ databases">
        <authorList>
            <person name="Mendez C."/>
            <person name="Richter M."/>
            <person name="Ferrer M."/>
            <person name="Sanchez J."/>
        </authorList>
    </citation>
    <scope>NUCLEOTIDE SEQUENCE</scope>
</reference>
<reference evidence="1" key="2">
    <citation type="journal article" date="2014" name="ISME J.">
        <title>Microbial stratification in low pH oxic and suboxic macroscopic growths along an acid mine drainage.</title>
        <authorList>
            <person name="Mendez-Garcia C."/>
            <person name="Mesa V."/>
            <person name="Sprenger R.R."/>
            <person name="Richter M."/>
            <person name="Diez M.S."/>
            <person name="Solano J."/>
            <person name="Bargiela R."/>
            <person name="Golyshina O.V."/>
            <person name="Manteca A."/>
            <person name="Ramos J.L."/>
            <person name="Gallego J.R."/>
            <person name="Llorente I."/>
            <person name="Martins Dos Santos V.A."/>
            <person name="Jensen O.N."/>
            <person name="Pelaez A.I."/>
            <person name="Sanchez J."/>
            <person name="Ferrer M."/>
        </authorList>
    </citation>
    <scope>NUCLEOTIDE SEQUENCE</scope>
</reference>
<dbReference type="CDD" id="cd07812">
    <property type="entry name" value="SRPBCC"/>
    <property type="match status" value="1"/>
</dbReference>
<sequence length="172" mass="19491">MEGREVSRDWPGKDATGSSKRFMVLWPSPSMVHIHDEGSEFDAPLDAIWKYLEDPAHGLAHKDRRNGERKLLGENTLELSFEQEIDGRWTKGRNRITLFPPLGYAVELLEGPFAGSKAFTIFTPQGKKTRVTVTGEYVSSTVPPGQVEENVLRSLQRIFDEDNEALRQYASR</sequence>
<evidence type="ECO:0000313" key="1">
    <source>
        <dbReference type="EMBL" id="EQD54713.1"/>
    </source>
</evidence>
<dbReference type="Gene3D" id="3.30.530.20">
    <property type="match status" value="1"/>
</dbReference>
<feature type="non-terminal residue" evidence="1">
    <location>
        <position position="172"/>
    </location>
</feature>
<accession>T1ADJ9</accession>
<protein>
    <recommendedName>
        <fullName evidence="2">Activator of Hsp90 ATPase 1 family protein</fullName>
    </recommendedName>
</protein>
<evidence type="ECO:0008006" key="2">
    <source>
        <dbReference type="Google" id="ProtNLM"/>
    </source>
</evidence>
<name>T1ADJ9_9ZZZZ</name>
<proteinExistence type="predicted"/>
<dbReference type="AlphaFoldDB" id="T1ADJ9"/>